<feature type="transmembrane region" description="Helical" evidence="2">
    <location>
        <begin position="123"/>
        <end position="143"/>
    </location>
</feature>
<reference evidence="4" key="1">
    <citation type="submission" date="2016-08" db="EMBL/GenBank/DDBJ databases">
        <authorList>
            <person name="Varghese N."/>
            <person name="Submissions Spin"/>
        </authorList>
    </citation>
    <scope>NUCLEOTIDE SEQUENCE [LARGE SCALE GENOMIC DNA]</scope>
    <source>
        <strain evidence="4">R-52791</strain>
    </source>
</reference>
<protein>
    <submittedName>
        <fullName evidence="3">Uncharacterized protein</fullName>
    </submittedName>
</protein>
<keyword evidence="2" id="KW-0472">Membrane</keyword>
<feature type="transmembrane region" description="Helical" evidence="2">
    <location>
        <begin position="163"/>
        <end position="182"/>
    </location>
</feature>
<feature type="region of interest" description="Disordered" evidence="1">
    <location>
        <begin position="1"/>
        <end position="41"/>
    </location>
</feature>
<keyword evidence="2" id="KW-0812">Transmembrane</keyword>
<organism evidence="3 4">
    <name type="scientific">Bifidobacterium commune</name>
    <dbReference type="NCBI Taxonomy" id="1505727"/>
    <lineage>
        <taxon>Bacteria</taxon>
        <taxon>Bacillati</taxon>
        <taxon>Actinomycetota</taxon>
        <taxon>Actinomycetes</taxon>
        <taxon>Bifidobacteriales</taxon>
        <taxon>Bifidobacteriaceae</taxon>
        <taxon>Bifidobacterium</taxon>
    </lineage>
</organism>
<sequence>MWQQNETQQTPEIQKDGEAQEQPTTQQAPAAQQQPAAANASDLTMQPQPYSVNGMQPMYYQSVNTTPQANFVGAAGATRARKPVKIHDPITRTDKISLVCAPALALLWSFCVSPIWISTEFAFIGGMAFSGCLLAFLVCAWFLRSKTGHDLSKPPMSRWLSALLGLTVALMCVPGLTQSMWIHPLTLAHSPLCCPLRICR</sequence>
<dbReference type="AlphaFoldDB" id="A0A1C4H4T8"/>
<dbReference type="STRING" id="1505727.GA0061077_0836"/>
<dbReference type="EMBL" id="FMBL01000002">
    <property type="protein sequence ID" value="SCC79811.1"/>
    <property type="molecule type" value="Genomic_DNA"/>
</dbReference>
<gene>
    <name evidence="3" type="ORF">GA0061077_0836</name>
</gene>
<evidence type="ECO:0000313" key="3">
    <source>
        <dbReference type="EMBL" id="SCC79811.1"/>
    </source>
</evidence>
<evidence type="ECO:0000313" key="4">
    <source>
        <dbReference type="Proteomes" id="UP000242610"/>
    </source>
</evidence>
<evidence type="ECO:0000256" key="1">
    <source>
        <dbReference type="SAM" id="MobiDB-lite"/>
    </source>
</evidence>
<accession>A0A1C4H4T8</accession>
<dbReference type="Proteomes" id="UP000242610">
    <property type="component" value="Unassembled WGS sequence"/>
</dbReference>
<proteinExistence type="predicted"/>
<keyword evidence="2" id="KW-1133">Transmembrane helix</keyword>
<keyword evidence="4" id="KW-1185">Reference proteome</keyword>
<feature type="compositionally biased region" description="Polar residues" evidence="1">
    <location>
        <begin position="1"/>
        <end position="12"/>
    </location>
</feature>
<feature type="transmembrane region" description="Helical" evidence="2">
    <location>
        <begin position="96"/>
        <end position="117"/>
    </location>
</feature>
<evidence type="ECO:0000256" key="2">
    <source>
        <dbReference type="SAM" id="Phobius"/>
    </source>
</evidence>
<feature type="compositionally biased region" description="Low complexity" evidence="1">
    <location>
        <begin position="20"/>
        <end position="38"/>
    </location>
</feature>
<name>A0A1C4H4T8_9BIFI</name>